<keyword evidence="1" id="KW-0812">Transmembrane</keyword>
<keyword evidence="1" id="KW-0472">Membrane</keyword>
<accession>U4P735</accession>
<reference evidence="2" key="2">
    <citation type="submission" date="2009-08" db="EMBL/GenBank/DDBJ databases">
        <authorList>
            <person name="Shrivastava S."/>
            <person name="Brinkac L.M."/>
            <person name="Dodson R.J."/>
            <person name="Harkins D.M."/>
            <person name="Durkin A.S."/>
            <person name="Sutton G."/>
        </authorList>
    </citation>
    <scope>NUCLEOTIDE SEQUENCE</scope>
    <source>
        <strain evidence="2">Eklund 17B</strain>
    </source>
</reference>
<sequence>MNKRFLNSMNLEEYIAEMILNNDIDEVYKLRILEFLNKYLFRGLFVVLFLTNNSLIIQVENDEDLLIDLMEVSSYGF</sequence>
<accession>B2TRL5</accession>
<dbReference type="HOGENOM" id="CLU_2631841_0_0_9"/>
<dbReference type="AlphaFoldDB" id="B2TRL5"/>
<feature type="transmembrane region" description="Helical" evidence="1">
    <location>
        <begin position="39"/>
        <end position="59"/>
    </location>
</feature>
<evidence type="ECO:0000313" key="2">
    <source>
        <dbReference type="EMBL" id="ACD23133.1"/>
    </source>
</evidence>
<evidence type="ECO:0000256" key="1">
    <source>
        <dbReference type="SAM" id="Phobius"/>
    </source>
</evidence>
<name>B2TRL5_CLOBB</name>
<dbReference type="KEGG" id="cbk:CLL_A2392"/>
<organism evidence="2">
    <name type="scientific">Clostridium botulinum (strain Eklund 17B / Type B)</name>
    <dbReference type="NCBI Taxonomy" id="935198"/>
    <lineage>
        <taxon>Bacteria</taxon>
        <taxon>Bacillati</taxon>
        <taxon>Bacillota</taxon>
        <taxon>Clostridia</taxon>
        <taxon>Eubacteriales</taxon>
        <taxon>Clostridiaceae</taxon>
        <taxon>Clostridium</taxon>
    </lineage>
</organism>
<keyword evidence="1" id="KW-1133">Transmembrane helix</keyword>
<protein>
    <submittedName>
        <fullName evidence="2">Uncharacterized protein</fullName>
    </submittedName>
</protein>
<reference evidence="2" key="1">
    <citation type="submission" date="2009-06" db="EMBL/GenBank/DDBJ databases">
        <authorList>
            <consortium name="US DOE Joint Genome Institute (JGI-PGF)"/>
            <person name="Lucas S."/>
            <person name="Copeland A."/>
            <person name="Lapidus A."/>
            <person name="Glavina del Rio T."/>
            <person name="Dalin E."/>
            <person name="Tice H."/>
            <person name="Bruce D."/>
            <person name="Goodwin L."/>
            <person name="Pitluck S."/>
            <person name="Kyrpides N."/>
            <person name="Mavromatis K."/>
            <person name="Ivanova N."/>
            <person name="Saunders E."/>
            <person name="Brettin T."/>
            <person name="Detter J.C."/>
            <person name="Han C."/>
            <person name="Larimer F."/>
            <person name="Land M."/>
            <person name="Hauser L."/>
            <person name="Markowitz V."/>
            <person name="Cheng J.-F."/>
            <person name="Hugenholtz P."/>
            <person name="Woyke T."/>
            <person name="Wu D."/>
            <person name="Gronow S."/>
            <person name="Klenk H.-P."/>
            <person name="Eisen J.A."/>
        </authorList>
    </citation>
    <scope>NUCLEOTIDE SEQUENCE</scope>
    <source>
        <strain evidence="2">Eklund 17B</strain>
    </source>
</reference>
<gene>
    <name evidence="2" type="ordered locus">CLL_A2392</name>
</gene>
<dbReference type="PATRIC" id="fig|935198.13.peg.2350"/>
<proteinExistence type="predicted"/>
<dbReference type="EMBL" id="CP001056">
    <property type="protein sequence ID" value="ACD23133.1"/>
    <property type="molecule type" value="Genomic_DNA"/>
</dbReference>